<evidence type="ECO:0000313" key="1">
    <source>
        <dbReference type="EMBL" id="PWR19601.1"/>
    </source>
</evidence>
<dbReference type="Proteomes" id="UP000246077">
    <property type="component" value="Unassembled WGS sequence"/>
</dbReference>
<reference evidence="2" key="1">
    <citation type="submission" date="2018-05" db="EMBL/GenBank/DDBJ databases">
        <title>Zavarzinia sp. HR-AS.</title>
        <authorList>
            <person name="Lee Y."/>
            <person name="Jeon C.O."/>
        </authorList>
    </citation>
    <scope>NUCLEOTIDE SEQUENCE [LARGE SCALE GENOMIC DNA]</scope>
    <source>
        <strain evidence="2">DSM 1231</strain>
    </source>
</reference>
<protein>
    <submittedName>
        <fullName evidence="1">Plasmid maintenance system killer protein</fullName>
    </submittedName>
</protein>
<evidence type="ECO:0000313" key="2">
    <source>
        <dbReference type="Proteomes" id="UP000246077"/>
    </source>
</evidence>
<dbReference type="OrthoDB" id="9801102at2"/>
<accession>A0A317DYS3</accession>
<dbReference type="Gene3D" id="3.30.2310.20">
    <property type="entry name" value="RelE-like"/>
    <property type="match status" value="1"/>
</dbReference>
<proteinExistence type="predicted"/>
<sequence length="90" mass="10333">MIKTFRSKALETFFTTGNGRRLPVQNEARLRRMLLALDAASKPEDMNLPGFKFHALHAVPARWSVWLSGNYRLTWAWDGGAIDVDVEDYH</sequence>
<dbReference type="EMBL" id="QGLF01000004">
    <property type="protein sequence ID" value="PWR19601.1"/>
    <property type="molecule type" value="Genomic_DNA"/>
</dbReference>
<comment type="caution">
    <text evidence="1">The sequence shown here is derived from an EMBL/GenBank/DDBJ whole genome shotgun (WGS) entry which is preliminary data.</text>
</comment>
<dbReference type="InterPro" id="IPR007711">
    <property type="entry name" value="HigB-1"/>
</dbReference>
<name>A0A317DYS3_9PROT</name>
<dbReference type="Pfam" id="PF05015">
    <property type="entry name" value="HigB-like_toxin"/>
    <property type="match status" value="1"/>
</dbReference>
<keyword evidence="2" id="KW-1185">Reference proteome</keyword>
<dbReference type="SUPFAM" id="SSF143011">
    <property type="entry name" value="RelE-like"/>
    <property type="match status" value="1"/>
</dbReference>
<dbReference type="InterPro" id="IPR035093">
    <property type="entry name" value="RelE/ParE_toxin_dom_sf"/>
</dbReference>
<organism evidence="1 2">
    <name type="scientific">Zavarzinia compransoris</name>
    <dbReference type="NCBI Taxonomy" id="1264899"/>
    <lineage>
        <taxon>Bacteria</taxon>
        <taxon>Pseudomonadati</taxon>
        <taxon>Pseudomonadota</taxon>
        <taxon>Alphaproteobacteria</taxon>
        <taxon>Rhodospirillales</taxon>
        <taxon>Zavarziniaceae</taxon>
        <taxon>Zavarzinia</taxon>
    </lineage>
</organism>
<dbReference type="RefSeq" id="WP_109921775.1">
    <property type="nucleotide sequence ID" value="NZ_QGLF01000004.1"/>
</dbReference>
<gene>
    <name evidence="1" type="ORF">DKG75_14100</name>
</gene>
<dbReference type="AlphaFoldDB" id="A0A317DYS3"/>